<dbReference type="Proteomes" id="UP001556367">
    <property type="component" value="Unassembled WGS sequence"/>
</dbReference>
<feature type="transmembrane region" description="Helical" evidence="1">
    <location>
        <begin position="20"/>
        <end position="41"/>
    </location>
</feature>
<evidence type="ECO:0000313" key="3">
    <source>
        <dbReference type="Proteomes" id="UP001556367"/>
    </source>
</evidence>
<name>A0ABR3IZH7_9AGAR</name>
<proteinExistence type="predicted"/>
<evidence type="ECO:0000256" key="1">
    <source>
        <dbReference type="SAM" id="Phobius"/>
    </source>
</evidence>
<evidence type="ECO:0000313" key="2">
    <source>
        <dbReference type="EMBL" id="KAL0948781.1"/>
    </source>
</evidence>
<keyword evidence="3" id="KW-1185">Reference proteome</keyword>
<organism evidence="2 3">
    <name type="scientific">Hohenbuehelia grisea</name>
    <dbReference type="NCBI Taxonomy" id="104357"/>
    <lineage>
        <taxon>Eukaryota</taxon>
        <taxon>Fungi</taxon>
        <taxon>Dikarya</taxon>
        <taxon>Basidiomycota</taxon>
        <taxon>Agaricomycotina</taxon>
        <taxon>Agaricomycetes</taxon>
        <taxon>Agaricomycetidae</taxon>
        <taxon>Agaricales</taxon>
        <taxon>Pleurotineae</taxon>
        <taxon>Pleurotaceae</taxon>
        <taxon>Hohenbuehelia</taxon>
    </lineage>
</organism>
<sequence>MGKPEPSWYTYRSPAAELAGLIFHSTLYVAGMNVAASFARIQDASSDNIAESRFWITFGFALTFSTNLYVTGT</sequence>
<feature type="transmembrane region" description="Helical" evidence="1">
    <location>
        <begin position="53"/>
        <end position="70"/>
    </location>
</feature>
<gene>
    <name evidence="2" type="ORF">HGRIS_008911</name>
</gene>
<dbReference type="EMBL" id="JASNQZ010000012">
    <property type="protein sequence ID" value="KAL0948781.1"/>
    <property type="molecule type" value="Genomic_DNA"/>
</dbReference>
<keyword evidence="1" id="KW-0472">Membrane</keyword>
<comment type="caution">
    <text evidence="2">The sequence shown here is derived from an EMBL/GenBank/DDBJ whole genome shotgun (WGS) entry which is preliminary data.</text>
</comment>
<accession>A0ABR3IZH7</accession>
<protein>
    <submittedName>
        <fullName evidence="2">Uncharacterized protein</fullName>
    </submittedName>
</protein>
<keyword evidence="1" id="KW-1133">Transmembrane helix</keyword>
<reference evidence="3" key="1">
    <citation type="submission" date="2024-06" db="EMBL/GenBank/DDBJ databases">
        <title>Multi-omics analyses provide insights into the biosynthesis of the anticancer antibiotic pleurotin in Hohenbuehelia grisea.</title>
        <authorList>
            <person name="Weaver J.A."/>
            <person name="Alberti F."/>
        </authorList>
    </citation>
    <scope>NUCLEOTIDE SEQUENCE [LARGE SCALE GENOMIC DNA]</scope>
    <source>
        <strain evidence="3">T-177</strain>
    </source>
</reference>
<keyword evidence="1" id="KW-0812">Transmembrane</keyword>